<dbReference type="PANTHER" id="PTHR28055:SF1">
    <property type="entry name" value="ALTERED INHERITANCE OF MITOCHONDRIA PROTEIN 41, MITOCHONDRIAL"/>
    <property type="match status" value="1"/>
</dbReference>
<dbReference type="InterPro" id="IPR042184">
    <property type="entry name" value="YqeY/Aim41_N"/>
</dbReference>
<dbReference type="GO" id="GO:0016884">
    <property type="term" value="F:carbon-nitrogen ligase activity, with glutamine as amido-N-donor"/>
    <property type="evidence" value="ECO:0007669"/>
    <property type="project" value="InterPro"/>
</dbReference>
<dbReference type="SUPFAM" id="SSF89095">
    <property type="entry name" value="GatB/YqeY motif"/>
    <property type="match status" value="1"/>
</dbReference>
<dbReference type="STRING" id="477680.SAMN05421788_1011311"/>
<dbReference type="Gene3D" id="1.10.1510.10">
    <property type="entry name" value="Uncharacterised protein YqeY/AIM41 PF09424, N-terminal domain"/>
    <property type="match status" value="1"/>
</dbReference>
<dbReference type="Gene3D" id="1.10.10.410">
    <property type="match status" value="1"/>
</dbReference>
<dbReference type="Proteomes" id="UP000186917">
    <property type="component" value="Unassembled WGS sequence"/>
</dbReference>
<evidence type="ECO:0008006" key="3">
    <source>
        <dbReference type="Google" id="ProtNLM"/>
    </source>
</evidence>
<dbReference type="Pfam" id="PF09424">
    <property type="entry name" value="YqeY"/>
    <property type="match status" value="1"/>
</dbReference>
<keyword evidence="2" id="KW-1185">Reference proteome</keyword>
<accession>A0A173MRB2</accession>
<dbReference type="InterPro" id="IPR023168">
    <property type="entry name" value="GatB_Yqey_C_2"/>
</dbReference>
<protein>
    <recommendedName>
        <fullName evidence="3">Glutamyl-tRNA amidotransferase</fullName>
    </recommendedName>
</protein>
<dbReference type="InterPro" id="IPR003789">
    <property type="entry name" value="Asn/Gln_tRNA_amidoTrase-B-like"/>
</dbReference>
<evidence type="ECO:0000313" key="1">
    <source>
        <dbReference type="EMBL" id="SIS80378.1"/>
    </source>
</evidence>
<dbReference type="EMBL" id="FTOR01000001">
    <property type="protein sequence ID" value="SIS80378.1"/>
    <property type="molecule type" value="Genomic_DNA"/>
</dbReference>
<name>A0A173MRB2_9BACT</name>
<dbReference type="OrthoDB" id="9788127at2"/>
<dbReference type="PANTHER" id="PTHR28055">
    <property type="entry name" value="ALTERED INHERITANCE OF MITOCHONDRIA PROTEIN 41, MITOCHONDRIAL"/>
    <property type="match status" value="1"/>
</dbReference>
<dbReference type="AlphaFoldDB" id="A0A173MRB2"/>
<evidence type="ECO:0000313" key="2">
    <source>
        <dbReference type="Proteomes" id="UP000186917"/>
    </source>
</evidence>
<gene>
    <name evidence="1" type="ORF">SAMN05421788_1011311</name>
</gene>
<dbReference type="KEGG" id="fln:FLA_5931"/>
<proteinExistence type="predicted"/>
<dbReference type="InterPro" id="IPR019004">
    <property type="entry name" value="YqeY/Aim41"/>
</dbReference>
<organism evidence="1 2">
    <name type="scientific">Filimonas lacunae</name>
    <dbReference type="NCBI Taxonomy" id="477680"/>
    <lineage>
        <taxon>Bacteria</taxon>
        <taxon>Pseudomonadati</taxon>
        <taxon>Bacteroidota</taxon>
        <taxon>Chitinophagia</taxon>
        <taxon>Chitinophagales</taxon>
        <taxon>Chitinophagaceae</taxon>
        <taxon>Filimonas</taxon>
    </lineage>
</organism>
<sequence length="150" mass="16003">MSLEQKIMADLKEAMKAKDEATLRGLRAIKAAIILAKTETGAGGEVNEEGEVKLLQKLVKQRRDSVDIFQQQNRTDLAEKELQEIAVIEKFLPAQLSEADLKAAIAAIIAETGASSPADMGKVMGVATKQLAGKTDGKAISAAVKELLSK</sequence>
<dbReference type="RefSeq" id="WP_076376790.1">
    <property type="nucleotide sequence ID" value="NZ_AP017422.1"/>
</dbReference>
<reference evidence="2" key="1">
    <citation type="submission" date="2017-01" db="EMBL/GenBank/DDBJ databases">
        <authorList>
            <person name="Varghese N."/>
            <person name="Submissions S."/>
        </authorList>
    </citation>
    <scope>NUCLEOTIDE SEQUENCE [LARGE SCALE GENOMIC DNA]</scope>
    <source>
        <strain evidence="2">DSM 21054</strain>
    </source>
</reference>